<feature type="region of interest" description="Disordered" evidence="1">
    <location>
        <begin position="200"/>
        <end position="226"/>
    </location>
</feature>
<accession>A0A0B7A2K9</accession>
<feature type="compositionally biased region" description="Basic and acidic residues" evidence="1">
    <location>
        <begin position="203"/>
        <end position="218"/>
    </location>
</feature>
<feature type="compositionally biased region" description="Basic residues" evidence="1">
    <location>
        <begin position="333"/>
        <end position="346"/>
    </location>
</feature>
<feature type="region of interest" description="Disordered" evidence="1">
    <location>
        <begin position="363"/>
        <end position="389"/>
    </location>
</feature>
<evidence type="ECO:0000313" key="2">
    <source>
        <dbReference type="EMBL" id="CEK74200.1"/>
    </source>
</evidence>
<name>A0A0B7A2K9_9EUPU</name>
<feature type="non-terminal residue" evidence="2">
    <location>
        <position position="461"/>
    </location>
</feature>
<reference evidence="2" key="1">
    <citation type="submission" date="2014-12" db="EMBL/GenBank/DDBJ databases">
        <title>Insight into the proteome of Arion vulgaris.</title>
        <authorList>
            <person name="Aradska J."/>
            <person name="Bulat T."/>
            <person name="Smidak R."/>
            <person name="Sarate P."/>
            <person name="Gangsoo J."/>
            <person name="Sialana F."/>
            <person name="Bilban M."/>
            <person name="Lubec G."/>
        </authorList>
    </citation>
    <scope>NUCLEOTIDE SEQUENCE</scope>
    <source>
        <tissue evidence="2">Skin</tissue>
    </source>
</reference>
<sequence>KRQNIINAQDNRNRGQVIRPSNRNVNHMPLGTLNKVENRDKQQRKRQINIDYDSDDIVSSRVRQPLKLNVQDRLGKSTALHKTSSDPRMLSRAEKFGSFLTSSKSGVTKKGDASHVKVLKMSKSSSSDEDHDPLAEIKVKTLEEIRLEKMRKLTAEDNRKQATDIHKPLPVKQRLGNILDDKQNKEVENMKGRQVVLMNDTGSKSDDASNMKPLDEQKKARKRPWRSQRRIIEQSTVEPISVDDDRTAVIALRTTDGDNDRTQSNSDKEEHGVDESPFERLRRKALMKKLQTKEARKLKMPSSMDEVNTDEAGLKTTEKSQAVEQEDNAVSKEHKHKHSHKHHKRVKIERQIYMPPAMKNTVTLSEHDNSSSKGDLPSKEKVSPQKREPHPIAAAWAAGLSLSSKGLAARRPETAAVEHSGVTSKLEIGKRLGVREMTSKPKEIMSSRLEIGDRLGVRETA</sequence>
<feature type="compositionally biased region" description="Basic and acidic residues" evidence="1">
    <location>
        <begin position="255"/>
        <end position="277"/>
    </location>
</feature>
<proteinExistence type="predicted"/>
<feature type="region of interest" description="Disordered" evidence="1">
    <location>
        <begin position="1"/>
        <end position="29"/>
    </location>
</feature>
<feature type="region of interest" description="Disordered" evidence="1">
    <location>
        <begin position="253"/>
        <end position="277"/>
    </location>
</feature>
<evidence type="ECO:0000256" key="1">
    <source>
        <dbReference type="SAM" id="MobiDB-lite"/>
    </source>
</evidence>
<dbReference type="EMBL" id="HACG01027335">
    <property type="protein sequence ID" value="CEK74200.1"/>
    <property type="molecule type" value="Transcribed_RNA"/>
</dbReference>
<feature type="compositionally biased region" description="Polar residues" evidence="1">
    <location>
        <begin position="1"/>
        <end position="10"/>
    </location>
</feature>
<feature type="region of interest" description="Disordered" evidence="1">
    <location>
        <begin position="292"/>
        <end position="346"/>
    </location>
</feature>
<feature type="non-terminal residue" evidence="2">
    <location>
        <position position="1"/>
    </location>
</feature>
<dbReference type="AlphaFoldDB" id="A0A0B7A2K9"/>
<gene>
    <name evidence="2" type="primary">ORF90063</name>
</gene>
<protein>
    <submittedName>
        <fullName evidence="2">Uncharacterized protein</fullName>
    </submittedName>
</protein>
<feature type="compositionally biased region" description="Basic and acidic residues" evidence="1">
    <location>
        <begin position="365"/>
        <end position="389"/>
    </location>
</feature>
<organism evidence="2">
    <name type="scientific">Arion vulgaris</name>
    <dbReference type="NCBI Taxonomy" id="1028688"/>
    <lineage>
        <taxon>Eukaryota</taxon>
        <taxon>Metazoa</taxon>
        <taxon>Spiralia</taxon>
        <taxon>Lophotrochozoa</taxon>
        <taxon>Mollusca</taxon>
        <taxon>Gastropoda</taxon>
        <taxon>Heterobranchia</taxon>
        <taxon>Euthyneura</taxon>
        <taxon>Panpulmonata</taxon>
        <taxon>Eupulmonata</taxon>
        <taxon>Stylommatophora</taxon>
        <taxon>Helicina</taxon>
        <taxon>Arionoidea</taxon>
        <taxon>Arionidae</taxon>
        <taxon>Arion</taxon>
    </lineage>
</organism>